<feature type="region of interest" description="Disordered" evidence="1">
    <location>
        <begin position="1"/>
        <end position="38"/>
    </location>
</feature>
<reference evidence="2 3" key="1">
    <citation type="journal article" date="2021" name="BMC Biol.">
        <title>Horizontally acquired antibacterial genes associated with adaptive radiation of ladybird beetles.</title>
        <authorList>
            <person name="Li H.S."/>
            <person name="Tang X.F."/>
            <person name="Huang Y.H."/>
            <person name="Xu Z.Y."/>
            <person name="Chen M.L."/>
            <person name="Du X.Y."/>
            <person name="Qiu B.Y."/>
            <person name="Chen P.T."/>
            <person name="Zhang W."/>
            <person name="Slipinski A."/>
            <person name="Escalona H.E."/>
            <person name="Waterhouse R.M."/>
            <person name="Zwick A."/>
            <person name="Pang H."/>
        </authorList>
    </citation>
    <scope>NUCLEOTIDE SEQUENCE [LARGE SCALE GENOMIC DNA]</scope>
    <source>
        <strain evidence="2">SYSU2018</strain>
    </source>
</reference>
<protein>
    <submittedName>
        <fullName evidence="2">Uncharacterized protein</fullName>
    </submittedName>
</protein>
<feature type="compositionally biased region" description="Acidic residues" evidence="1">
    <location>
        <begin position="21"/>
        <end position="34"/>
    </location>
</feature>
<organism evidence="2 3">
    <name type="scientific">Cryptolaemus montrouzieri</name>
    <dbReference type="NCBI Taxonomy" id="559131"/>
    <lineage>
        <taxon>Eukaryota</taxon>
        <taxon>Metazoa</taxon>
        <taxon>Ecdysozoa</taxon>
        <taxon>Arthropoda</taxon>
        <taxon>Hexapoda</taxon>
        <taxon>Insecta</taxon>
        <taxon>Pterygota</taxon>
        <taxon>Neoptera</taxon>
        <taxon>Endopterygota</taxon>
        <taxon>Coleoptera</taxon>
        <taxon>Polyphaga</taxon>
        <taxon>Cucujiformia</taxon>
        <taxon>Coccinelloidea</taxon>
        <taxon>Coccinellidae</taxon>
        <taxon>Scymninae</taxon>
        <taxon>Scymnini</taxon>
        <taxon>Cryptolaemus</taxon>
    </lineage>
</organism>
<keyword evidence="3" id="KW-1185">Reference proteome</keyword>
<name>A0ABD2N044_9CUCU</name>
<evidence type="ECO:0000313" key="2">
    <source>
        <dbReference type="EMBL" id="KAL3271796.1"/>
    </source>
</evidence>
<accession>A0ABD2N044</accession>
<evidence type="ECO:0000256" key="1">
    <source>
        <dbReference type="SAM" id="MobiDB-lite"/>
    </source>
</evidence>
<proteinExistence type="predicted"/>
<feature type="region of interest" description="Disordered" evidence="1">
    <location>
        <begin position="79"/>
        <end position="104"/>
    </location>
</feature>
<dbReference type="EMBL" id="JABFTP020000042">
    <property type="protein sequence ID" value="KAL3271796.1"/>
    <property type="molecule type" value="Genomic_DNA"/>
</dbReference>
<sequence length="104" mass="11884">MEENEINLENMYTQNATEIENFQEPESSADDEEPKIDSITKEVLNEGIEADTSNQNSPDIIESSQAILTDAFKFPLVEKKKNKNKRRSECKGTSSSEEEKKLQR</sequence>
<dbReference type="AlphaFoldDB" id="A0ABD2N044"/>
<evidence type="ECO:0000313" key="3">
    <source>
        <dbReference type="Proteomes" id="UP001516400"/>
    </source>
</evidence>
<dbReference type="Proteomes" id="UP001516400">
    <property type="component" value="Unassembled WGS sequence"/>
</dbReference>
<gene>
    <name evidence="2" type="ORF">HHI36_022266</name>
</gene>
<comment type="caution">
    <text evidence="2">The sequence shown here is derived from an EMBL/GenBank/DDBJ whole genome shotgun (WGS) entry which is preliminary data.</text>
</comment>
<feature type="compositionally biased region" description="Polar residues" evidence="1">
    <location>
        <begin position="10"/>
        <end position="20"/>
    </location>
</feature>